<gene>
    <name evidence="1" type="ORF">E5J99_20990</name>
</gene>
<evidence type="ECO:0000313" key="2">
    <source>
        <dbReference type="Proteomes" id="UP000297739"/>
    </source>
</evidence>
<dbReference type="AlphaFoldDB" id="A0A4Z0PDN3"/>
<accession>A0A4Z0PDN3</accession>
<organism evidence="1 2">
    <name type="scientific">Hymenobacter elongatus</name>
    <dbReference type="NCBI Taxonomy" id="877208"/>
    <lineage>
        <taxon>Bacteria</taxon>
        <taxon>Pseudomonadati</taxon>
        <taxon>Bacteroidota</taxon>
        <taxon>Cytophagia</taxon>
        <taxon>Cytophagales</taxon>
        <taxon>Hymenobacteraceae</taxon>
        <taxon>Hymenobacter</taxon>
    </lineage>
</organism>
<comment type="caution">
    <text evidence="1">The sequence shown here is derived from an EMBL/GenBank/DDBJ whole genome shotgun (WGS) entry which is preliminary data.</text>
</comment>
<evidence type="ECO:0000313" key="1">
    <source>
        <dbReference type="EMBL" id="TGE11286.1"/>
    </source>
</evidence>
<dbReference type="RefSeq" id="WP_135499758.1">
    <property type="nucleotide sequence ID" value="NZ_SRLD01000114.1"/>
</dbReference>
<reference evidence="1 2" key="1">
    <citation type="submission" date="2019-04" db="EMBL/GenBank/DDBJ databases">
        <authorList>
            <person name="Feng G."/>
            <person name="Zhang J."/>
            <person name="Zhu H."/>
        </authorList>
    </citation>
    <scope>NUCLEOTIDE SEQUENCE [LARGE SCALE GENOMIC DNA]</scope>
    <source>
        <strain evidence="1 2">JCM 17223</strain>
    </source>
</reference>
<sequence>MAVRFNISASFVRKLRQREFTTSSVVALAYSGPTPLLLRKTQSSASGMSASATPDVTFDELCI</sequence>
<name>A0A4Z0PDN3_9BACT</name>
<dbReference type="EMBL" id="SRLD01000114">
    <property type="protein sequence ID" value="TGE11286.1"/>
    <property type="molecule type" value="Genomic_DNA"/>
</dbReference>
<protein>
    <submittedName>
        <fullName evidence="1">Uncharacterized protein</fullName>
    </submittedName>
</protein>
<keyword evidence="2" id="KW-1185">Reference proteome</keyword>
<proteinExistence type="predicted"/>
<dbReference type="Proteomes" id="UP000297739">
    <property type="component" value="Unassembled WGS sequence"/>
</dbReference>